<dbReference type="RefSeq" id="WP_179580112.1">
    <property type="nucleotide sequence ID" value="NZ_JACCFM010000001.1"/>
</dbReference>
<gene>
    <name evidence="2" type="ORF">HNR05_003317</name>
</gene>
<keyword evidence="3" id="KW-1185">Reference proteome</keyword>
<reference evidence="2 3" key="1">
    <citation type="submission" date="2020-07" db="EMBL/GenBank/DDBJ databases">
        <title>Sequencing the genomes of 1000 actinobacteria strains.</title>
        <authorList>
            <person name="Klenk H.-P."/>
        </authorList>
    </citation>
    <scope>NUCLEOTIDE SEQUENCE [LARGE SCALE GENOMIC DNA]</scope>
    <source>
        <strain evidence="2 3">LI1</strain>
    </source>
</reference>
<evidence type="ECO:0000313" key="3">
    <source>
        <dbReference type="Proteomes" id="UP000537260"/>
    </source>
</evidence>
<sequence length="552" mass="59330">MNRMTVDRWRSTREIRARGCEGEQGVAILTALLFMVLASGLSLVLLSAILAQSVPAANAQRNTRTIYSAQAGLQDALNVIRSVDKTYAGESYGDRTRLPCTLTGNVAGDPSGASYRVAVSYYNGDPTVPTSAVLPCTSSGTSKTPRYALITSTGQDTAIAVSGRPKGSRTVSGTYQFRLKNLNIPGGKIFATLMLNNGTAAERRTPFCWTAWSTAHPSQKTPPLDSVNKVKFSQTCNTPEMEPYQNWIYGADHQLKLAQTTHDGQPGRCLVGPDPTATDPLEAKIEPCAPADSPEVGNQLWSWGSGQKWSGPRLKTPAAGVDNYCLTLASFKDDALNKYNLRVTRACPTHGDDVSFNPQVSVGAGSASYKSGQLVNFLEFGRCADVTGSKIDSSFMISYPCKQKLENIPGSEIEWNHLWSYSEPTAGARTALTTITVNKGSKWCLTMPSRPGYVTFKSCTNTASQKWLRVGDSGRYADSFVFKDSATGKLCLTADVNGVTGERYQPAAFAGSSVRFSKLTVAKCVPGDLSQKWNAPAEVVDAKFGGFSEEAG</sequence>
<dbReference type="EMBL" id="JACCFM010000001">
    <property type="protein sequence ID" value="NYJ21526.1"/>
    <property type="molecule type" value="Genomic_DNA"/>
</dbReference>
<keyword evidence="1" id="KW-0812">Transmembrane</keyword>
<protein>
    <submittedName>
        <fullName evidence="2">Tfp pilus assembly protein PilX</fullName>
    </submittedName>
</protein>
<comment type="caution">
    <text evidence="2">The sequence shown here is derived from an EMBL/GenBank/DDBJ whole genome shotgun (WGS) entry which is preliminary data.</text>
</comment>
<dbReference type="SUPFAM" id="SSF50370">
    <property type="entry name" value="Ricin B-like lectins"/>
    <property type="match status" value="1"/>
</dbReference>
<dbReference type="AlphaFoldDB" id="A0A7Z0EHC0"/>
<accession>A0A7Z0EHC0</accession>
<evidence type="ECO:0000313" key="2">
    <source>
        <dbReference type="EMBL" id="NYJ21526.1"/>
    </source>
</evidence>
<feature type="transmembrane region" description="Helical" evidence="1">
    <location>
        <begin position="26"/>
        <end position="51"/>
    </location>
</feature>
<dbReference type="Proteomes" id="UP000537260">
    <property type="component" value="Unassembled WGS sequence"/>
</dbReference>
<dbReference type="InterPro" id="IPR035992">
    <property type="entry name" value="Ricin_B-like_lectins"/>
</dbReference>
<organism evidence="2 3">
    <name type="scientific">Glaciibacter psychrotolerans</name>
    <dbReference type="NCBI Taxonomy" id="670054"/>
    <lineage>
        <taxon>Bacteria</taxon>
        <taxon>Bacillati</taxon>
        <taxon>Actinomycetota</taxon>
        <taxon>Actinomycetes</taxon>
        <taxon>Micrococcales</taxon>
        <taxon>Microbacteriaceae</taxon>
        <taxon>Glaciibacter</taxon>
    </lineage>
</organism>
<name>A0A7Z0EHC0_9MICO</name>
<dbReference type="PROSITE" id="PS50231">
    <property type="entry name" value="RICIN_B_LECTIN"/>
    <property type="match status" value="2"/>
</dbReference>
<proteinExistence type="predicted"/>
<keyword evidence="1" id="KW-1133">Transmembrane helix</keyword>
<evidence type="ECO:0000256" key="1">
    <source>
        <dbReference type="SAM" id="Phobius"/>
    </source>
</evidence>
<dbReference type="Gene3D" id="2.80.10.50">
    <property type="match status" value="1"/>
</dbReference>
<keyword evidence="1" id="KW-0472">Membrane</keyword>